<evidence type="ECO:0000313" key="5">
    <source>
        <dbReference type="Proteomes" id="UP000663832"/>
    </source>
</evidence>
<name>A0A814D9Z4_9BILA</name>
<dbReference type="Proteomes" id="UP000663877">
    <property type="component" value="Unassembled WGS sequence"/>
</dbReference>
<accession>A0A814D9Z4</accession>
<dbReference type="Proteomes" id="UP000663832">
    <property type="component" value="Unassembled WGS sequence"/>
</dbReference>
<gene>
    <name evidence="2" type="ORF">BJG266_LOCUS13322</name>
    <name evidence="3" type="ORF">QVE165_LOCUS39655</name>
    <name evidence="4" type="ORF">QVE165_LOCUS39734</name>
</gene>
<evidence type="ECO:0000313" key="3">
    <source>
        <dbReference type="EMBL" id="CAF1441502.1"/>
    </source>
</evidence>
<reference evidence="2" key="1">
    <citation type="submission" date="2021-02" db="EMBL/GenBank/DDBJ databases">
        <authorList>
            <person name="Nowell W R."/>
        </authorList>
    </citation>
    <scope>NUCLEOTIDE SEQUENCE</scope>
</reference>
<dbReference type="EMBL" id="CAJNOM010000443">
    <property type="protein sequence ID" value="CAF1441502.1"/>
    <property type="molecule type" value="Genomic_DNA"/>
</dbReference>
<comment type="caution">
    <text evidence="2">The sequence shown here is derived from an EMBL/GenBank/DDBJ whole genome shotgun (WGS) entry which is preliminary data.</text>
</comment>
<feature type="compositionally biased region" description="Basic and acidic residues" evidence="1">
    <location>
        <begin position="30"/>
        <end position="42"/>
    </location>
</feature>
<proteinExistence type="predicted"/>
<dbReference type="AlphaFoldDB" id="A0A814D9Z4"/>
<feature type="region of interest" description="Disordered" evidence="1">
    <location>
        <begin position="1"/>
        <end position="43"/>
    </location>
</feature>
<organism evidence="2 6">
    <name type="scientific">Adineta steineri</name>
    <dbReference type="NCBI Taxonomy" id="433720"/>
    <lineage>
        <taxon>Eukaryota</taxon>
        <taxon>Metazoa</taxon>
        <taxon>Spiralia</taxon>
        <taxon>Gnathifera</taxon>
        <taxon>Rotifera</taxon>
        <taxon>Eurotatoria</taxon>
        <taxon>Bdelloidea</taxon>
        <taxon>Adinetida</taxon>
        <taxon>Adinetidae</taxon>
        <taxon>Adineta</taxon>
    </lineage>
</organism>
<dbReference type="EMBL" id="CAJNOI010000053">
    <property type="protein sequence ID" value="CAF0952992.1"/>
    <property type="molecule type" value="Genomic_DNA"/>
</dbReference>
<evidence type="ECO:0000313" key="4">
    <source>
        <dbReference type="EMBL" id="CAF1442586.1"/>
    </source>
</evidence>
<feature type="compositionally biased region" description="Polar residues" evidence="1">
    <location>
        <begin position="1"/>
        <end position="29"/>
    </location>
</feature>
<protein>
    <submittedName>
        <fullName evidence="2">Uncharacterized protein</fullName>
    </submittedName>
</protein>
<dbReference type="EMBL" id="CAJNOM010000445">
    <property type="protein sequence ID" value="CAF1442586.1"/>
    <property type="molecule type" value="Genomic_DNA"/>
</dbReference>
<sequence>MEQAASNNQQTTEFSGCGSDPNNVGSIQSVKDDSNSGGDVKELIALVGHGPSGQGSSCVSANGVAQANSLAANKM</sequence>
<evidence type="ECO:0000313" key="6">
    <source>
        <dbReference type="Proteomes" id="UP000663877"/>
    </source>
</evidence>
<evidence type="ECO:0000313" key="2">
    <source>
        <dbReference type="EMBL" id="CAF0952992.1"/>
    </source>
</evidence>
<keyword evidence="5" id="KW-1185">Reference proteome</keyword>
<dbReference type="OrthoDB" id="10006609at2759"/>
<evidence type="ECO:0000256" key="1">
    <source>
        <dbReference type="SAM" id="MobiDB-lite"/>
    </source>
</evidence>